<sequence>HLKATPSLERALAIDSANSCATSAHCALQHALTPVPCHVSWPTTWWLSGCCSPQLLPLCYNPTNS</sequence>
<organism evidence="1 2">
    <name type="scientific">Staurois parvus</name>
    <dbReference type="NCBI Taxonomy" id="386267"/>
    <lineage>
        <taxon>Eukaryota</taxon>
        <taxon>Metazoa</taxon>
        <taxon>Chordata</taxon>
        <taxon>Craniata</taxon>
        <taxon>Vertebrata</taxon>
        <taxon>Euteleostomi</taxon>
        <taxon>Amphibia</taxon>
        <taxon>Batrachia</taxon>
        <taxon>Anura</taxon>
        <taxon>Neobatrachia</taxon>
        <taxon>Ranoidea</taxon>
        <taxon>Ranidae</taxon>
        <taxon>Staurois</taxon>
    </lineage>
</organism>
<gene>
    <name evidence="1" type="ORF">SPARVUS_LOCUS4061212</name>
</gene>
<reference evidence="1" key="1">
    <citation type="submission" date="2023-05" db="EMBL/GenBank/DDBJ databases">
        <authorList>
            <person name="Stuckert A."/>
        </authorList>
    </citation>
    <scope>NUCLEOTIDE SEQUENCE</scope>
</reference>
<evidence type="ECO:0000313" key="2">
    <source>
        <dbReference type="Proteomes" id="UP001162483"/>
    </source>
</evidence>
<keyword evidence="2" id="KW-1185">Reference proteome</keyword>
<comment type="caution">
    <text evidence="1">The sequence shown here is derived from an EMBL/GenBank/DDBJ whole genome shotgun (WGS) entry which is preliminary data.</text>
</comment>
<dbReference type="EMBL" id="CATNWA010007184">
    <property type="protein sequence ID" value="CAI9553527.1"/>
    <property type="molecule type" value="Genomic_DNA"/>
</dbReference>
<dbReference type="Proteomes" id="UP001162483">
    <property type="component" value="Unassembled WGS sequence"/>
</dbReference>
<feature type="non-terminal residue" evidence="1">
    <location>
        <position position="1"/>
    </location>
</feature>
<name>A0ABN9C0K3_9NEOB</name>
<proteinExistence type="predicted"/>
<evidence type="ECO:0000313" key="1">
    <source>
        <dbReference type="EMBL" id="CAI9553527.1"/>
    </source>
</evidence>
<protein>
    <submittedName>
        <fullName evidence="1">Uncharacterized protein</fullName>
    </submittedName>
</protein>
<accession>A0ABN9C0K3</accession>